<keyword evidence="10" id="KW-1185">Reference proteome</keyword>
<dbReference type="PANTHER" id="PTHR12982:SF0">
    <property type="entry name" value="PHOSPHATIDYLINOSITOL N-ACETYLGLUCOSAMINYLTRANSFERASE SUBUNIT C"/>
    <property type="match status" value="1"/>
</dbReference>
<comment type="subcellular location">
    <subcellularLocation>
        <location evidence="1">Membrane</location>
        <topology evidence="1">Multi-pass membrane protein</topology>
    </subcellularLocation>
</comment>
<keyword evidence="9" id="KW-0808">Transferase</keyword>
<evidence type="ECO:0000256" key="2">
    <source>
        <dbReference type="ARBA" id="ARBA00004687"/>
    </source>
</evidence>
<evidence type="ECO:0000256" key="3">
    <source>
        <dbReference type="ARBA" id="ARBA00008321"/>
    </source>
</evidence>
<evidence type="ECO:0000256" key="8">
    <source>
        <dbReference type="SAM" id="MobiDB-lite"/>
    </source>
</evidence>
<dbReference type="GO" id="GO:0000506">
    <property type="term" value="C:glycosylphosphatidylinositol-N-acetylglucosaminyltransferase (GPI-GnT) complex"/>
    <property type="evidence" value="ECO:0007669"/>
    <property type="project" value="TreeGrafter"/>
</dbReference>
<evidence type="ECO:0000256" key="7">
    <source>
        <dbReference type="ARBA" id="ARBA00023136"/>
    </source>
</evidence>
<dbReference type="Pfam" id="PF06432">
    <property type="entry name" value="GPI2"/>
    <property type="match status" value="2"/>
</dbReference>
<evidence type="ECO:0000256" key="1">
    <source>
        <dbReference type="ARBA" id="ARBA00004141"/>
    </source>
</evidence>
<sequence length="473" mass="52764">MKTARTSIMSSFSIKQPWRKILYERQPYPDNYVDTSFLEELKKNLHVRSYDIKTLMLEAANLSQQINSISLFVTMYFYMEDQTASPQTLWCVASVLTGLGYLINLLISQLRGETFSPGLCLQHARTCVLFQSLSVALSPILVSLTETISTDTIYAMTTLMLLANFLFYNYDYSEGSPPPPSITIYHPIIYFPQPPSTNLFSLPPSTTIHHPLQSCTTLNHHPPPSTVLHHPQPPSTTFYSPPPPSHPLQSSTALYSPLQPSTTIHHPLQSSFPPSPIFHHPLQSTTTINHHPPPYAVLHLLPTFYSPQSSTTFHHTIQSSTTLYSHPQLFQSSFTFHHKITQVPGPLSLNAAVFASVCLASRLHTAWHAFTTVTVSFQLFALGPLLRKNLKCAVSALRPRAWWGQCCIFSQQCSSWPCVRCGSTVYRSTRTTFTGLGMKLSSKIQADDDCDSLYSVFPSAVEKVPAGQILSAS</sequence>
<proteinExistence type="inferred from homology"/>
<evidence type="ECO:0000256" key="5">
    <source>
        <dbReference type="ARBA" id="ARBA00022692"/>
    </source>
</evidence>
<dbReference type="EMBL" id="BLXT01000008">
    <property type="protein sequence ID" value="GFN73503.1"/>
    <property type="molecule type" value="Genomic_DNA"/>
</dbReference>
<keyword evidence="4" id="KW-0337">GPI-anchor biosynthesis</keyword>
<dbReference type="GO" id="GO:0016757">
    <property type="term" value="F:glycosyltransferase activity"/>
    <property type="evidence" value="ECO:0007669"/>
    <property type="project" value="UniProtKB-KW"/>
</dbReference>
<keyword evidence="7" id="KW-0472">Membrane</keyword>
<organism evidence="9 10">
    <name type="scientific">Plakobranchus ocellatus</name>
    <dbReference type="NCBI Taxonomy" id="259542"/>
    <lineage>
        <taxon>Eukaryota</taxon>
        <taxon>Metazoa</taxon>
        <taxon>Spiralia</taxon>
        <taxon>Lophotrochozoa</taxon>
        <taxon>Mollusca</taxon>
        <taxon>Gastropoda</taxon>
        <taxon>Heterobranchia</taxon>
        <taxon>Euthyneura</taxon>
        <taxon>Panpulmonata</taxon>
        <taxon>Sacoglossa</taxon>
        <taxon>Placobranchoidea</taxon>
        <taxon>Plakobranchidae</taxon>
        <taxon>Plakobranchus</taxon>
    </lineage>
</organism>
<reference evidence="9 10" key="1">
    <citation type="journal article" date="2021" name="Elife">
        <title>Chloroplast acquisition without the gene transfer in kleptoplastic sea slugs, Plakobranchus ocellatus.</title>
        <authorList>
            <person name="Maeda T."/>
            <person name="Takahashi S."/>
            <person name="Yoshida T."/>
            <person name="Shimamura S."/>
            <person name="Takaki Y."/>
            <person name="Nagai Y."/>
            <person name="Toyoda A."/>
            <person name="Suzuki Y."/>
            <person name="Arimoto A."/>
            <person name="Ishii H."/>
            <person name="Satoh N."/>
            <person name="Nishiyama T."/>
            <person name="Hasebe M."/>
            <person name="Maruyama T."/>
            <person name="Minagawa J."/>
            <person name="Obokata J."/>
            <person name="Shigenobu S."/>
        </authorList>
    </citation>
    <scope>NUCLEOTIDE SEQUENCE [LARGE SCALE GENOMIC DNA]</scope>
</reference>
<dbReference type="GO" id="GO:0006506">
    <property type="term" value="P:GPI anchor biosynthetic process"/>
    <property type="evidence" value="ECO:0007669"/>
    <property type="project" value="UniProtKB-KW"/>
</dbReference>
<evidence type="ECO:0000256" key="6">
    <source>
        <dbReference type="ARBA" id="ARBA00022989"/>
    </source>
</evidence>
<protein>
    <submittedName>
        <fullName evidence="9">Phosphatidylinositol n-acetylglucosaminyltransferase subunit c-like</fullName>
    </submittedName>
</protein>
<feature type="region of interest" description="Disordered" evidence="8">
    <location>
        <begin position="221"/>
        <end position="243"/>
    </location>
</feature>
<gene>
    <name evidence="9" type="ORF">PoB_000000900</name>
</gene>
<comment type="similarity">
    <text evidence="3">Belongs to the PIGC family.</text>
</comment>
<accession>A0AAV3XU40</accession>
<name>A0AAV3XU40_9GAST</name>
<comment type="caution">
    <text evidence="9">The sequence shown here is derived from an EMBL/GenBank/DDBJ whole genome shotgun (WGS) entry which is preliminary data.</text>
</comment>
<dbReference type="PANTHER" id="PTHR12982">
    <property type="entry name" value="PHOSPHATIDYLINOSITOL GLYCAN, CLASS C"/>
    <property type="match status" value="1"/>
</dbReference>
<evidence type="ECO:0000313" key="9">
    <source>
        <dbReference type="EMBL" id="GFN73503.1"/>
    </source>
</evidence>
<dbReference type="AlphaFoldDB" id="A0AAV3XU40"/>
<dbReference type="Proteomes" id="UP000735302">
    <property type="component" value="Unassembled WGS sequence"/>
</dbReference>
<comment type="pathway">
    <text evidence="2">Glycolipid biosynthesis; glycosylphosphatidylinositol-anchor biosynthesis.</text>
</comment>
<keyword evidence="6" id="KW-1133">Transmembrane helix</keyword>
<keyword evidence="9" id="KW-0328">Glycosyltransferase</keyword>
<keyword evidence="5" id="KW-0812">Transmembrane</keyword>
<dbReference type="InterPro" id="IPR009450">
    <property type="entry name" value="Plno_GlcNAc_GPI2"/>
</dbReference>
<evidence type="ECO:0000256" key="4">
    <source>
        <dbReference type="ARBA" id="ARBA00022502"/>
    </source>
</evidence>
<evidence type="ECO:0000313" key="10">
    <source>
        <dbReference type="Proteomes" id="UP000735302"/>
    </source>
</evidence>